<evidence type="ECO:0000256" key="1">
    <source>
        <dbReference type="SAM" id="MobiDB-lite"/>
    </source>
</evidence>
<evidence type="ECO:0000313" key="2">
    <source>
        <dbReference type="EMBL" id="GMF26395.1"/>
    </source>
</evidence>
<protein>
    <submittedName>
        <fullName evidence="2">Unnamed protein product</fullName>
    </submittedName>
</protein>
<organism evidence="2 3">
    <name type="scientific">Phytophthora fragariaefolia</name>
    <dbReference type="NCBI Taxonomy" id="1490495"/>
    <lineage>
        <taxon>Eukaryota</taxon>
        <taxon>Sar</taxon>
        <taxon>Stramenopiles</taxon>
        <taxon>Oomycota</taxon>
        <taxon>Peronosporomycetes</taxon>
        <taxon>Peronosporales</taxon>
        <taxon>Peronosporaceae</taxon>
        <taxon>Phytophthora</taxon>
    </lineage>
</organism>
<feature type="compositionally biased region" description="Basic and acidic residues" evidence="1">
    <location>
        <begin position="96"/>
        <end position="110"/>
    </location>
</feature>
<dbReference type="EMBL" id="BSXT01000395">
    <property type="protein sequence ID" value="GMF26395.1"/>
    <property type="molecule type" value="Genomic_DNA"/>
</dbReference>
<dbReference type="Proteomes" id="UP001165121">
    <property type="component" value="Unassembled WGS sequence"/>
</dbReference>
<accession>A0A9W6U6G7</accession>
<gene>
    <name evidence="2" type="ORF">Pfra01_000496500</name>
</gene>
<name>A0A9W6U6G7_9STRA</name>
<sequence>MLTLALPPKTDIYKERISQRVVGRISVLMHVPNWQVLRRRHSEECLLELGSPAQSDYRSEDGPLWTCPTSCLEGGIGVVNRGTQTLGLGHSRRSRGGRDDERHCPQRAEPPEPQSRSSAEWTAAPSC</sequence>
<comment type="caution">
    <text evidence="2">The sequence shown here is derived from an EMBL/GenBank/DDBJ whole genome shotgun (WGS) entry which is preliminary data.</text>
</comment>
<keyword evidence="3" id="KW-1185">Reference proteome</keyword>
<proteinExistence type="predicted"/>
<dbReference type="AlphaFoldDB" id="A0A9W6U6G7"/>
<reference evidence="2" key="1">
    <citation type="submission" date="2023-04" db="EMBL/GenBank/DDBJ databases">
        <title>Phytophthora fragariaefolia NBRC 109709.</title>
        <authorList>
            <person name="Ichikawa N."/>
            <person name="Sato H."/>
            <person name="Tonouchi N."/>
        </authorList>
    </citation>
    <scope>NUCLEOTIDE SEQUENCE</scope>
    <source>
        <strain evidence="2">NBRC 109709</strain>
    </source>
</reference>
<evidence type="ECO:0000313" key="3">
    <source>
        <dbReference type="Proteomes" id="UP001165121"/>
    </source>
</evidence>
<feature type="region of interest" description="Disordered" evidence="1">
    <location>
        <begin position="82"/>
        <end position="127"/>
    </location>
</feature>